<sequence length="53" mass="5667">MKDPDILFRSGRTFRSAAGRLHGQGGLAGPKGNGRTRSIIAPVCASMVYYKSL</sequence>
<dbReference type="Proteomes" id="UP000075683">
    <property type="component" value="Unassembled WGS sequence"/>
</dbReference>
<dbReference type="STRING" id="301148.B4135_2630"/>
<organism evidence="1 2">
    <name type="scientific">Caldibacillus debilis</name>
    <dbReference type="NCBI Taxonomy" id="301148"/>
    <lineage>
        <taxon>Bacteria</taxon>
        <taxon>Bacillati</taxon>
        <taxon>Bacillota</taxon>
        <taxon>Bacilli</taxon>
        <taxon>Bacillales</taxon>
        <taxon>Bacillaceae</taxon>
        <taxon>Caldibacillus</taxon>
    </lineage>
</organism>
<evidence type="ECO:0000313" key="1">
    <source>
        <dbReference type="EMBL" id="KYD16121.1"/>
    </source>
</evidence>
<accession>A0A150LVC4</accession>
<protein>
    <submittedName>
        <fullName evidence="1">Uncharacterized protein</fullName>
    </submittedName>
</protein>
<dbReference type="AlphaFoldDB" id="A0A150LVC4"/>
<gene>
    <name evidence="1" type="ORF">B4135_2630</name>
</gene>
<comment type="caution">
    <text evidence="1">The sequence shown here is derived from an EMBL/GenBank/DDBJ whole genome shotgun (WGS) entry which is preliminary data.</text>
</comment>
<evidence type="ECO:0000313" key="2">
    <source>
        <dbReference type="Proteomes" id="UP000075683"/>
    </source>
</evidence>
<reference evidence="1 2" key="1">
    <citation type="submission" date="2016-01" db="EMBL/GenBank/DDBJ databases">
        <title>Draft Genome Sequences of Seven Thermophilic Sporeformers Isolated from Foods.</title>
        <authorList>
            <person name="Berendsen E.M."/>
            <person name="Wells-Bennik M.H."/>
            <person name="Krawcyk A.O."/>
            <person name="De Jong A."/>
            <person name="Holsappel S."/>
            <person name="Eijlander R.T."/>
            <person name="Kuipers O.P."/>
        </authorList>
    </citation>
    <scope>NUCLEOTIDE SEQUENCE [LARGE SCALE GENOMIC DNA]</scope>
    <source>
        <strain evidence="1 2">B4135</strain>
    </source>
</reference>
<proteinExistence type="predicted"/>
<dbReference type="EMBL" id="LQYT01000065">
    <property type="protein sequence ID" value="KYD16121.1"/>
    <property type="molecule type" value="Genomic_DNA"/>
</dbReference>
<name>A0A150LVC4_9BACI</name>